<comment type="caution">
    <text evidence="4">The sequence shown here is derived from an EMBL/GenBank/DDBJ whole genome shotgun (WGS) entry which is preliminary data.</text>
</comment>
<dbReference type="InterPro" id="IPR014044">
    <property type="entry name" value="CAP_dom"/>
</dbReference>
<evidence type="ECO:0000256" key="1">
    <source>
        <dbReference type="SAM" id="MobiDB-lite"/>
    </source>
</evidence>
<feature type="compositionally biased region" description="Basic and acidic residues" evidence="1">
    <location>
        <begin position="173"/>
        <end position="190"/>
    </location>
</feature>
<dbReference type="AlphaFoldDB" id="A0A401W4A9"/>
<protein>
    <recommendedName>
        <fullName evidence="3">SCP domain-containing protein</fullName>
    </recommendedName>
</protein>
<dbReference type="PANTHER" id="PTHR31157">
    <property type="entry name" value="SCP DOMAIN-CONTAINING PROTEIN"/>
    <property type="match status" value="1"/>
</dbReference>
<accession>A0A401W4A9</accession>
<name>A0A401W4A9_STREY</name>
<gene>
    <name evidence="4" type="ORF">GKJPGBOP_03854</name>
</gene>
<dbReference type="InterPro" id="IPR035940">
    <property type="entry name" value="CAP_sf"/>
</dbReference>
<keyword evidence="2" id="KW-0472">Membrane</keyword>
<dbReference type="SUPFAM" id="SSF55797">
    <property type="entry name" value="PR-1-like"/>
    <property type="match status" value="1"/>
</dbReference>
<evidence type="ECO:0000313" key="4">
    <source>
        <dbReference type="EMBL" id="GCD44163.1"/>
    </source>
</evidence>
<feature type="region of interest" description="Disordered" evidence="1">
    <location>
        <begin position="166"/>
        <end position="198"/>
    </location>
</feature>
<dbReference type="Gene3D" id="3.40.33.10">
    <property type="entry name" value="CAP"/>
    <property type="match status" value="1"/>
</dbReference>
<feature type="transmembrane region" description="Helical" evidence="2">
    <location>
        <begin position="26"/>
        <end position="48"/>
    </location>
</feature>
<dbReference type="Proteomes" id="UP000286746">
    <property type="component" value="Unassembled WGS sequence"/>
</dbReference>
<dbReference type="CDD" id="cd05379">
    <property type="entry name" value="CAP_bacterial"/>
    <property type="match status" value="1"/>
</dbReference>
<evidence type="ECO:0000259" key="3">
    <source>
        <dbReference type="Pfam" id="PF00188"/>
    </source>
</evidence>
<dbReference type="EMBL" id="BHZD01000001">
    <property type="protein sequence ID" value="GCD44163.1"/>
    <property type="molecule type" value="Genomic_DNA"/>
</dbReference>
<keyword evidence="5" id="KW-1185">Reference proteome</keyword>
<keyword evidence="2" id="KW-0812">Transmembrane</keyword>
<dbReference type="PANTHER" id="PTHR31157:SF1">
    <property type="entry name" value="SCP DOMAIN-CONTAINING PROTEIN"/>
    <property type="match status" value="1"/>
</dbReference>
<proteinExistence type="predicted"/>
<evidence type="ECO:0000313" key="5">
    <source>
        <dbReference type="Proteomes" id="UP000286746"/>
    </source>
</evidence>
<reference evidence="4 5" key="1">
    <citation type="submission" date="2018-11" db="EMBL/GenBank/DDBJ databases">
        <title>Whole genome sequence of Streptomyces paromomycinus NBRC 15454(T).</title>
        <authorList>
            <person name="Komaki H."/>
            <person name="Tamura T."/>
        </authorList>
    </citation>
    <scope>NUCLEOTIDE SEQUENCE [LARGE SCALE GENOMIC DNA]</scope>
    <source>
        <strain evidence="4 5">NBRC 15454</strain>
    </source>
</reference>
<organism evidence="4 5">
    <name type="scientific">Streptomyces paromomycinus</name>
    <name type="common">Streptomyces rimosus subsp. paromomycinus</name>
    <dbReference type="NCBI Taxonomy" id="92743"/>
    <lineage>
        <taxon>Bacteria</taxon>
        <taxon>Bacillati</taxon>
        <taxon>Actinomycetota</taxon>
        <taxon>Actinomycetes</taxon>
        <taxon>Kitasatosporales</taxon>
        <taxon>Streptomycetaceae</taxon>
        <taxon>Streptomyces</taxon>
    </lineage>
</organism>
<sequence length="267" mass="28054">MIVGRGAVTGARGCRGRGAGRRTGWYALRAVVAVLVLAGLTVGGSAVATPPDGGPRPGLPDAAYAALSSHGMLEPQGALEHQGVPEPQGVLEPQVALESHGALLSHWALLAHPARPPYAAPAAQTLRAPGSAHVPRNASVTRTAVIQLVNRERAKAGCRSVRAHRTVTKAAQRHSDHMAREDSLSHRERGGSGPGSRLSAVGYDWRRAGENIARGQRDAAEVVRAWAHSPEHRVVLADCAFRHAGVGINSGTDDRGPWWTLLLARPA</sequence>
<evidence type="ECO:0000256" key="2">
    <source>
        <dbReference type="SAM" id="Phobius"/>
    </source>
</evidence>
<feature type="domain" description="SCP" evidence="3">
    <location>
        <begin position="147"/>
        <end position="260"/>
    </location>
</feature>
<dbReference type="Pfam" id="PF00188">
    <property type="entry name" value="CAP"/>
    <property type="match status" value="1"/>
</dbReference>
<keyword evidence="2" id="KW-1133">Transmembrane helix</keyword>